<sequence>MGIARIIDLRAVGAVYTYFSADPFAGSNVKRIPIRLESEAIKSVSYE</sequence>
<reference evidence="2" key="1">
    <citation type="submission" date="2023-07" db="EMBL/GenBank/DDBJ databases">
        <title>Functional and genomic diversity of the sorghum phyllosphere microbiome.</title>
        <authorList>
            <person name="Shade A."/>
        </authorList>
    </citation>
    <scope>NUCLEOTIDE SEQUENCE [LARGE SCALE GENOMIC DNA]</scope>
    <source>
        <strain evidence="2">SORGH_AS_0422</strain>
    </source>
</reference>
<organism evidence="1 2">
    <name type="scientific">Mucilaginibacter terrae</name>
    <dbReference type="NCBI Taxonomy" id="1955052"/>
    <lineage>
        <taxon>Bacteria</taxon>
        <taxon>Pseudomonadati</taxon>
        <taxon>Bacteroidota</taxon>
        <taxon>Sphingobacteriia</taxon>
        <taxon>Sphingobacteriales</taxon>
        <taxon>Sphingobacteriaceae</taxon>
        <taxon>Mucilaginibacter</taxon>
    </lineage>
</organism>
<evidence type="ECO:0000313" key="2">
    <source>
        <dbReference type="Proteomes" id="UP001258315"/>
    </source>
</evidence>
<dbReference type="EMBL" id="JAVLVU010000001">
    <property type="protein sequence ID" value="MDT3401209.1"/>
    <property type="molecule type" value="Genomic_DNA"/>
</dbReference>
<protein>
    <submittedName>
        <fullName evidence="1">Uncharacterized protein</fullName>
    </submittedName>
</protein>
<name>A0ABU3GN49_9SPHI</name>
<proteinExistence type="predicted"/>
<evidence type="ECO:0000313" key="1">
    <source>
        <dbReference type="EMBL" id="MDT3401209.1"/>
    </source>
</evidence>
<accession>A0ABU3GN49</accession>
<gene>
    <name evidence="1" type="ORF">QE417_000281</name>
</gene>
<keyword evidence="2" id="KW-1185">Reference proteome</keyword>
<comment type="caution">
    <text evidence="1">The sequence shown here is derived from an EMBL/GenBank/DDBJ whole genome shotgun (WGS) entry which is preliminary data.</text>
</comment>
<dbReference type="Proteomes" id="UP001258315">
    <property type="component" value="Unassembled WGS sequence"/>
</dbReference>